<proteinExistence type="predicted"/>
<dbReference type="Proteomes" id="UP000639643">
    <property type="component" value="Unassembled WGS sequence"/>
</dbReference>
<feature type="compositionally biased region" description="Basic and acidic residues" evidence="2">
    <location>
        <begin position="163"/>
        <end position="177"/>
    </location>
</feature>
<dbReference type="InterPro" id="IPR012337">
    <property type="entry name" value="RNaseH-like_sf"/>
</dbReference>
<accession>A0A8H6IU86</accession>
<keyword evidence="1" id="KW-0694">RNA-binding</keyword>
<evidence type="ECO:0000259" key="3">
    <source>
        <dbReference type="PROSITE" id="PS50994"/>
    </source>
</evidence>
<name>A0A8H6IU86_9PEZI</name>
<dbReference type="SUPFAM" id="SSF53098">
    <property type="entry name" value="Ribonuclease H-like"/>
    <property type="match status" value="1"/>
</dbReference>
<sequence length="1770" mass="200723">MAQSQTSELTASLPVPESFRKYIDPITWGEYPHFLLSERDSGRVCSYIGYMVAMWDNADLYGRGVWQAFRRDFEDWDADLFNAAGAKPLGILRDYLYDHGVYVSKDRDRIAPKLVAIIDGLPFHYWTQEEIDCAQTDSQIFDRLTRDNIDFIPDIVTPSQRAQMREAIRQRQRAEKQQEEEDQGLAQLLQRQLAANRNISLESPRLSPRTSQSQLAKAIFRQQSPQHIPQDQDAPSEQKQDVFSHHFEQQPQSRYPPTQGWQQNPPIVASSSDTQPSPRQLTDLAKLLTDDMRYSGEMYDVFDLKLRIFRDNCDKVGITAQQLGPAFSIMLRGKAATFYFQRICGSSPRDFASMTQRVRNHFENEESRQNYLTEWQTTTFHHIAQSQPDKTKIQVLETLIERLTIIQQALPSTYQSDEALRSQLLNACSRVKECSLCLYSPSPTLEGVCNQLRSAISTTIRINDNHQYAAEPSEQYWVDRTYRGQGRGNRYSNKRGKDPPDRKCYICKKSGCWSTKHSTDERNQAYKRFRNNHYVQDTSSTGYGTFLARYEGLELCDDESEFNGDNEDIRLYLQGTAATDDNNYDKEDGGPFYLSTTFFSKTEFNGKAIASYLADQSVRHQLTKEDLYDEVAKETASTFTLDRYSSDVFQGILPDTGAAGFSTAGHPQVLALQRTHPSVGINTSLERKANIRFGSGDLLSSSGTITVPTPFGPIDFHVVPANTPFLLCLADMDRLQIRFDNLANTLQQGTVVVPIVRKWGHPWMLLGPPERSLAWNHLTDVELRRLHRRFGHPSVQRLRKVLHEAGHDVETAAIEHLTKYCHHCQMHSKSPNRFKFTLRDDYSFNYEVIVDIVYLDGDQPVLHVVDSATSFNAACFLKDISAKTTWEALRLCWIDVYQGPPDWIVADAGRNFTAADFRREARAMAIEVKIIPIEAHHSIGKVERYHAILRRAYDIIRKECPSITRESALQSAVKSINDTAGPDGIVPTLLVFGAYPRMTDDSAPSPDVIRRAAAVRKAGEDLRKHYATRQINEALEARNGPNTTALKSLPIGSQVRVWREKKGWTGPYRLLAMNDENYTIDINGPRNFRSTVVKPYHAESDEINPADTTPDGDDDHAEDTIVVATSPPPRRTRGRPRKNPIANALLQETDVLDNPSPATASAFISAKEEFDNTLAKQLRNKGIITTPGEPFEMSTRTEIDSLITQGVFEFVAFDPTQHNSRIFKSRIVNEIKGKNTDTPYEKSRLVIQGYSDDGKDAILTQAPTIQRASQRLILALAPSLLRDDQQLWLRDITQAYVQSTSQLNRTIYAHLPTQICHRYPKGTIMKVVKPLYGIAEAGTHWWATYNHHHRENLEMITSSYDPCLLLSSIDNPNFGLIGMQTDDTIGLTDAPFSAREDEELTKAAFTAKTKQYLTADEPLIFNGGIVSLTPSMDTAIILQQKGQGKKLQLVRGDSPTAQQEYVQQRARGAYIASICQPEACYDLSAAAQHKELSDDAIKSLNRRLRWQMDSLDRGLTFVPLDLATAKLFVFVDGSFANNHDLTSQLGFVVILANEAIDEDNSNFTIHGNIVHFSSTKSKRVTRSVLASEVYGMVAGVDMAYAISSTLTMITQRLGKPTIPTIACTDSYSLYECLVKLGTTLEKRLMIDIMALRQSYERRELCEVRWIHGDDNPADGLTKASPNRALEGRWKRFLQRKKMRREYQEGRMSSKLTPVTSWKELRYWDGSNRRRGLRYDCGHVTVIPSRDVRRSPSCFAKKCHRQIILRKDQPK</sequence>
<evidence type="ECO:0000256" key="2">
    <source>
        <dbReference type="SAM" id="MobiDB-lite"/>
    </source>
</evidence>
<dbReference type="GO" id="GO:0003723">
    <property type="term" value="F:RNA binding"/>
    <property type="evidence" value="ECO:0007669"/>
    <property type="project" value="UniProtKB-KW"/>
</dbReference>
<dbReference type="InterPro" id="IPR050951">
    <property type="entry name" value="Retrovirus_Pol_polyprotein"/>
</dbReference>
<evidence type="ECO:0000313" key="4">
    <source>
        <dbReference type="EMBL" id="KAF6797033.1"/>
    </source>
</evidence>
<gene>
    <name evidence="4" type="ORF">CMUS01_15809</name>
</gene>
<feature type="compositionally biased region" description="Polar residues" evidence="2">
    <location>
        <begin position="223"/>
        <end position="235"/>
    </location>
</feature>
<feature type="region of interest" description="Disordered" evidence="2">
    <location>
        <begin position="1098"/>
        <end position="1118"/>
    </location>
</feature>
<dbReference type="Gene3D" id="3.30.420.10">
    <property type="entry name" value="Ribonuclease H-like superfamily/Ribonuclease H"/>
    <property type="match status" value="1"/>
</dbReference>
<dbReference type="PANTHER" id="PTHR37984">
    <property type="entry name" value="PROTEIN CBG26694"/>
    <property type="match status" value="1"/>
</dbReference>
<dbReference type="GO" id="GO:0015074">
    <property type="term" value="P:DNA integration"/>
    <property type="evidence" value="ECO:0007669"/>
    <property type="project" value="InterPro"/>
</dbReference>
<dbReference type="InterPro" id="IPR036397">
    <property type="entry name" value="RNaseH_sf"/>
</dbReference>
<dbReference type="PROSITE" id="PS50994">
    <property type="entry name" value="INTEGRASE"/>
    <property type="match status" value="1"/>
</dbReference>
<keyword evidence="5" id="KW-1185">Reference proteome</keyword>
<feature type="region of interest" description="Disordered" evidence="2">
    <location>
        <begin position="160"/>
        <end position="184"/>
    </location>
</feature>
<organism evidence="4 5">
    <name type="scientific">Colletotrichum musicola</name>
    <dbReference type="NCBI Taxonomy" id="2175873"/>
    <lineage>
        <taxon>Eukaryota</taxon>
        <taxon>Fungi</taxon>
        <taxon>Dikarya</taxon>
        <taxon>Ascomycota</taxon>
        <taxon>Pezizomycotina</taxon>
        <taxon>Sordariomycetes</taxon>
        <taxon>Hypocreomycetidae</taxon>
        <taxon>Glomerellales</taxon>
        <taxon>Glomerellaceae</taxon>
        <taxon>Colletotrichum</taxon>
        <taxon>Colletotrichum orchidearum species complex</taxon>
    </lineage>
</organism>
<evidence type="ECO:0000313" key="5">
    <source>
        <dbReference type="Proteomes" id="UP000639643"/>
    </source>
</evidence>
<comment type="caution">
    <text evidence="4">The sequence shown here is derived from an EMBL/GenBank/DDBJ whole genome shotgun (WGS) entry which is preliminary data.</text>
</comment>
<dbReference type="PANTHER" id="PTHR37984:SF5">
    <property type="entry name" value="PROTEIN NYNRIN-LIKE"/>
    <property type="match status" value="1"/>
</dbReference>
<feature type="region of interest" description="Disordered" evidence="2">
    <location>
        <begin position="223"/>
        <end position="279"/>
    </location>
</feature>
<dbReference type="OrthoDB" id="5242358at2759"/>
<feature type="compositionally biased region" description="Basic and acidic residues" evidence="2">
    <location>
        <begin position="236"/>
        <end position="248"/>
    </location>
</feature>
<dbReference type="GO" id="GO:0005634">
    <property type="term" value="C:nucleus"/>
    <property type="evidence" value="ECO:0007669"/>
    <property type="project" value="UniProtKB-ARBA"/>
</dbReference>
<evidence type="ECO:0000256" key="1">
    <source>
        <dbReference type="ARBA" id="ARBA00022884"/>
    </source>
</evidence>
<dbReference type="InterPro" id="IPR001584">
    <property type="entry name" value="Integrase_cat-core"/>
</dbReference>
<protein>
    <recommendedName>
        <fullName evidence="3">Integrase catalytic domain-containing protein</fullName>
    </recommendedName>
</protein>
<dbReference type="InterPro" id="IPR013103">
    <property type="entry name" value="RVT_2"/>
</dbReference>
<reference evidence="4" key="1">
    <citation type="journal article" date="2020" name="Phytopathology">
        <title>Genome Sequence Resources of Colletotrichum truncatum, C. plurivorum, C. musicola, and C. sojae: Four Species Pathogenic to Soybean (Glycine max).</title>
        <authorList>
            <person name="Rogerio F."/>
            <person name="Boufleur T.R."/>
            <person name="Ciampi-Guillardi M."/>
            <person name="Sukno S.A."/>
            <person name="Thon M.R."/>
            <person name="Massola Junior N.S."/>
            <person name="Baroncelli R."/>
        </authorList>
    </citation>
    <scope>NUCLEOTIDE SEQUENCE</scope>
    <source>
        <strain evidence="4">LFN0074</strain>
    </source>
</reference>
<dbReference type="EMBL" id="WIGM01001449">
    <property type="protein sequence ID" value="KAF6797033.1"/>
    <property type="molecule type" value="Genomic_DNA"/>
</dbReference>
<feature type="compositionally biased region" description="Polar residues" evidence="2">
    <location>
        <begin position="249"/>
        <end position="279"/>
    </location>
</feature>
<dbReference type="Pfam" id="PF07727">
    <property type="entry name" value="RVT_2"/>
    <property type="match status" value="1"/>
</dbReference>
<feature type="domain" description="Integrase catalytic" evidence="3">
    <location>
        <begin position="827"/>
        <end position="995"/>
    </location>
</feature>